<keyword evidence="3" id="KW-1185">Reference proteome</keyword>
<accession>A0A0C9V6J4</accession>
<name>A0A0C9V6J4_SPHS4</name>
<dbReference type="AlphaFoldDB" id="A0A0C9V6J4"/>
<gene>
    <name evidence="2" type="ORF">M422DRAFT_260371</name>
</gene>
<dbReference type="SUPFAM" id="SSF52047">
    <property type="entry name" value="RNI-like"/>
    <property type="match status" value="1"/>
</dbReference>
<dbReference type="InterPro" id="IPR032675">
    <property type="entry name" value="LRR_dom_sf"/>
</dbReference>
<dbReference type="InterPro" id="IPR036047">
    <property type="entry name" value="F-box-like_dom_sf"/>
</dbReference>
<dbReference type="OrthoDB" id="2447803at2759"/>
<evidence type="ECO:0000259" key="1">
    <source>
        <dbReference type="Pfam" id="PF12937"/>
    </source>
</evidence>
<dbReference type="InterPro" id="IPR001810">
    <property type="entry name" value="F-box_dom"/>
</dbReference>
<dbReference type="Gene3D" id="3.80.10.10">
    <property type="entry name" value="Ribonuclease Inhibitor"/>
    <property type="match status" value="2"/>
</dbReference>
<dbReference type="Proteomes" id="UP000054279">
    <property type="component" value="Unassembled WGS sequence"/>
</dbReference>
<proteinExistence type="predicted"/>
<feature type="domain" description="F-box" evidence="1">
    <location>
        <begin position="19"/>
        <end position="58"/>
    </location>
</feature>
<sequence length="542" mass="61523">MACVNTSTTISMSLTPTPSLPTELLELIFTLCSKPTIFASCLVCKFWCQPALDILWKDVPHPVVLLRLLAPWDTEVSGKEKRMSKFSRGLLPADWEAFDRYASRVQSLSWKYDLDKTSIGLAMLSDIARLRPRLILLPSLQVLSVKTEHMDYMTLFLHPGLAELEIDFDSSYTNTRGIQGVHDNLLLLPTMTPRLQSLRINCSYSVSELYSPIATTLPSLPFLKKVSLPRYCLTDKVIGLLGSLPRLETFKHDWGFFGGGGNIDDLREFSVTLQSHSFPALTQMSMELDFPLVKRFLAESAFFERLVSLEIITINRARPKEIQALLELCGRRGRSLTKIDLDGFPNVFDRSTLEDAINMSILEPLLHCSDLAELAIQYPTQVQITEHDLRIIGMKLPKLKRFHLVERPLFILPPLLNMSALPGILGHFPSLEEIGLYIDCNAGYGNPTKLVPVLPKLCSFRFGLSPLDKKNASKVALFLSRFLTIDTARKAEFDISSYGWFTQDYEEMLSDHFIDLRDKWDEAWKEVAEKIPKMVTDRDEAR</sequence>
<evidence type="ECO:0000313" key="2">
    <source>
        <dbReference type="EMBL" id="KIJ37207.1"/>
    </source>
</evidence>
<evidence type="ECO:0000313" key="3">
    <source>
        <dbReference type="Proteomes" id="UP000054279"/>
    </source>
</evidence>
<dbReference type="EMBL" id="KN837171">
    <property type="protein sequence ID" value="KIJ37207.1"/>
    <property type="molecule type" value="Genomic_DNA"/>
</dbReference>
<dbReference type="Pfam" id="PF12937">
    <property type="entry name" value="F-box-like"/>
    <property type="match status" value="1"/>
</dbReference>
<dbReference type="HOGENOM" id="CLU_021164_5_0_1"/>
<organism evidence="2 3">
    <name type="scientific">Sphaerobolus stellatus (strain SS14)</name>
    <dbReference type="NCBI Taxonomy" id="990650"/>
    <lineage>
        <taxon>Eukaryota</taxon>
        <taxon>Fungi</taxon>
        <taxon>Dikarya</taxon>
        <taxon>Basidiomycota</taxon>
        <taxon>Agaricomycotina</taxon>
        <taxon>Agaricomycetes</taxon>
        <taxon>Phallomycetidae</taxon>
        <taxon>Geastrales</taxon>
        <taxon>Sphaerobolaceae</taxon>
        <taxon>Sphaerobolus</taxon>
    </lineage>
</organism>
<dbReference type="CDD" id="cd09917">
    <property type="entry name" value="F-box_SF"/>
    <property type="match status" value="1"/>
</dbReference>
<protein>
    <recommendedName>
        <fullName evidence="1">F-box domain-containing protein</fullName>
    </recommendedName>
</protein>
<dbReference type="SUPFAM" id="SSF81383">
    <property type="entry name" value="F-box domain"/>
    <property type="match status" value="1"/>
</dbReference>
<reference evidence="2 3" key="1">
    <citation type="submission" date="2014-06" db="EMBL/GenBank/DDBJ databases">
        <title>Evolutionary Origins and Diversification of the Mycorrhizal Mutualists.</title>
        <authorList>
            <consortium name="DOE Joint Genome Institute"/>
            <consortium name="Mycorrhizal Genomics Consortium"/>
            <person name="Kohler A."/>
            <person name="Kuo A."/>
            <person name="Nagy L.G."/>
            <person name="Floudas D."/>
            <person name="Copeland A."/>
            <person name="Barry K.W."/>
            <person name="Cichocki N."/>
            <person name="Veneault-Fourrey C."/>
            <person name="LaButti K."/>
            <person name="Lindquist E.A."/>
            <person name="Lipzen A."/>
            <person name="Lundell T."/>
            <person name="Morin E."/>
            <person name="Murat C."/>
            <person name="Riley R."/>
            <person name="Ohm R."/>
            <person name="Sun H."/>
            <person name="Tunlid A."/>
            <person name="Henrissat B."/>
            <person name="Grigoriev I.V."/>
            <person name="Hibbett D.S."/>
            <person name="Martin F."/>
        </authorList>
    </citation>
    <scope>NUCLEOTIDE SEQUENCE [LARGE SCALE GENOMIC DNA]</scope>
    <source>
        <strain evidence="2 3">SS14</strain>
    </source>
</reference>